<comment type="caution">
    <text evidence="2">The sequence shown here is derived from an EMBL/GenBank/DDBJ whole genome shotgun (WGS) entry which is preliminary data.</text>
</comment>
<feature type="chain" id="PRO_5039132709" description="DUF2147 domain-containing protein" evidence="1">
    <location>
        <begin position="25"/>
        <end position="125"/>
    </location>
</feature>
<feature type="signal peptide" evidence="1">
    <location>
        <begin position="1"/>
        <end position="24"/>
    </location>
</feature>
<gene>
    <name evidence="2" type="ORF">J4573_11525</name>
</gene>
<sequence>MRRAMIVTVAAGAALAAAVPVANASQVHATKAWTIGGPVGSKAWGSASRSGSNVKVVVNLKARKGAGWKTTLYLKAQHGSGQFYAYNGKTERDMRGSLHGTKVSGRICVSHRGLHTTCGSWKRIY</sequence>
<protein>
    <recommendedName>
        <fullName evidence="4">DUF2147 domain-containing protein</fullName>
    </recommendedName>
</protein>
<dbReference type="RefSeq" id="WP_208255355.1">
    <property type="nucleotide sequence ID" value="NZ_JAGEOJ010000004.1"/>
</dbReference>
<evidence type="ECO:0000313" key="2">
    <source>
        <dbReference type="EMBL" id="MBO2447721.1"/>
    </source>
</evidence>
<accession>A0A939PFT9</accession>
<dbReference type="EMBL" id="JAGEOJ010000004">
    <property type="protein sequence ID" value="MBO2447721.1"/>
    <property type="molecule type" value="Genomic_DNA"/>
</dbReference>
<evidence type="ECO:0000313" key="3">
    <source>
        <dbReference type="Proteomes" id="UP000669179"/>
    </source>
</evidence>
<reference evidence="2" key="1">
    <citation type="submission" date="2021-03" db="EMBL/GenBank/DDBJ databases">
        <authorList>
            <person name="Kanchanasin P."/>
            <person name="Saeng-In P."/>
            <person name="Phongsopitanun W."/>
            <person name="Yuki M."/>
            <person name="Kudo T."/>
            <person name="Ohkuma M."/>
            <person name="Tanasupawat S."/>
        </authorList>
    </citation>
    <scope>NUCLEOTIDE SEQUENCE</scope>
    <source>
        <strain evidence="2">GKU 128</strain>
    </source>
</reference>
<proteinExistence type="predicted"/>
<evidence type="ECO:0008006" key="4">
    <source>
        <dbReference type="Google" id="ProtNLM"/>
    </source>
</evidence>
<evidence type="ECO:0000256" key="1">
    <source>
        <dbReference type="SAM" id="SignalP"/>
    </source>
</evidence>
<keyword evidence="3" id="KW-1185">Reference proteome</keyword>
<keyword evidence="1" id="KW-0732">Signal</keyword>
<organism evidence="2 3">
    <name type="scientific">Actinomadura barringtoniae</name>
    <dbReference type="NCBI Taxonomy" id="1427535"/>
    <lineage>
        <taxon>Bacteria</taxon>
        <taxon>Bacillati</taxon>
        <taxon>Actinomycetota</taxon>
        <taxon>Actinomycetes</taxon>
        <taxon>Streptosporangiales</taxon>
        <taxon>Thermomonosporaceae</taxon>
        <taxon>Actinomadura</taxon>
    </lineage>
</organism>
<dbReference type="AlphaFoldDB" id="A0A939PFT9"/>
<name>A0A939PFT9_9ACTN</name>
<dbReference type="Proteomes" id="UP000669179">
    <property type="component" value="Unassembled WGS sequence"/>
</dbReference>